<comment type="similarity">
    <text evidence="2">Belongs to the DAMOX/DASOX family.</text>
</comment>
<name>A7S302_NEMVE</name>
<dbReference type="OMA" id="TIVAEQW"/>
<evidence type="ECO:0000259" key="7">
    <source>
        <dbReference type="Pfam" id="PF01266"/>
    </source>
</evidence>
<dbReference type="Gene3D" id="3.30.9.10">
    <property type="entry name" value="D-Amino Acid Oxidase, subunit A, domain 2"/>
    <property type="match status" value="1"/>
</dbReference>
<dbReference type="EMBL" id="DS469571">
    <property type="protein sequence ID" value="EDO41915.1"/>
    <property type="molecule type" value="Genomic_DNA"/>
</dbReference>
<comment type="cofactor">
    <cofactor evidence="1 6">
        <name>FAD</name>
        <dbReference type="ChEBI" id="CHEBI:57692"/>
    </cofactor>
</comment>
<evidence type="ECO:0000256" key="2">
    <source>
        <dbReference type="ARBA" id="ARBA00006730"/>
    </source>
</evidence>
<feature type="domain" description="FAD dependent oxidoreductase" evidence="7">
    <location>
        <begin position="21"/>
        <end position="375"/>
    </location>
</feature>
<organism evidence="8 9">
    <name type="scientific">Nematostella vectensis</name>
    <name type="common">Starlet sea anemone</name>
    <dbReference type="NCBI Taxonomy" id="45351"/>
    <lineage>
        <taxon>Eukaryota</taxon>
        <taxon>Metazoa</taxon>
        <taxon>Cnidaria</taxon>
        <taxon>Anthozoa</taxon>
        <taxon>Hexacorallia</taxon>
        <taxon>Actiniaria</taxon>
        <taxon>Edwardsiidae</taxon>
        <taxon>Nematostella</taxon>
    </lineage>
</organism>
<dbReference type="Proteomes" id="UP000001593">
    <property type="component" value="Unassembled WGS sequence"/>
</dbReference>
<dbReference type="InterPro" id="IPR006181">
    <property type="entry name" value="D-amino_acid_oxidase_CS"/>
</dbReference>
<dbReference type="PROSITE" id="PS00677">
    <property type="entry name" value="DAO"/>
    <property type="match status" value="1"/>
</dbReference>
<dbReference type="AlphaFoldDB" id="A7S302"/>
<proteinExistence type="inferred from homology"/>
<keyword evidence="5" id="KW-0560">Oxidoreductase</keyword>
<keyword evidence="4 6" id="KW-0274">FAD</keyword>
<dbReference type="InParanoid" id="A7S302"/>
<dbReference type="Gene3D" id="3.40.50.720">
    <property type="entry name" value="NAD(P)-binding Rossmann-like Domain"/>
    <property type="match status" value="1"/>
</dbReference>
<sequence length="388" mass="42628">MSSLNQPPRPCRLSSPFGGQRVLVIGAGVIGLTTAYELLTAGYEVTVLAKEFPIPGDPVIVSLIAGALWVFPTKMDCFEEFSRQKIEAWAMVSYDKLVQQAKNGCKTGVKVIENVYLFKDIDGPTMEFINKSKHLPKFRHSPMIIKEKGINTSPHGVKDAVSFWVPLINSPSYMMWLYQQCQQLGVKYVRASLQGTLLSQLNSLMTSYNADFVINCTGLAAKELATDDKVYPVRGALINVPSDALNIDYRLAHGFKTEYGGGPGENAAIGGPSILPHHNNDPSMGSLGVFYQSHEYNTNLSLSHPLVKKFLQQCIAMYPPVGSIKEKDMVVKVGLRPVRSGGPRVEPDPSNPRLIHNYGHGAIGYILSWGCAKECLEMVRSGNLKARL</sequence>
<dbReference type="SUPFAM" id="SSF51971">
    <property type="entry name" value="Nucleotide-binding domain"/>
    <property type="match status" value="1"/>
</dbReference>
<dbReference type="GO" id="GO:0071949">
    <property type="term" value="F:FAD binding"/>
    <property type="evidence" value="ECO:0007669"/>
    <property type="project" value="InterPro"/>
</dbReference>
<feature type="binding site" evidence="6">
    <location>
        <position position="217"/>
    </location>
    <ligand>
        <name>D-dopa</name>
        <dbReference type="ChEBI" id="CHEBI:149689"/>
    </ligand>
</feature>
<feature type="binding site" evidence="6">
    <location>
        <position position="253"/>
    </location>
    <ligand>
        <name>D-dopa</name>
        <dbReference type="ChEBI" id="CHEBI:149689"/>
    </ligand>
</feature>
<dbReference type="HOGENOM" id="CLU_034311_4_0_1"/>
<evidence type="ECO:0000313" key="8">
    <source>
        <dbReference type="EMBL" id="EDO41915.1"/>
    </source>
</evidence>
<dbReference type="GO" id="GO:0003884">
    <property type="term" value="F:D-amino-acid oxidase activity"/>
    <property type="evidence" value="ECO:0000318"/>
    <property type="project" value="GO_Central"/>
</dbReference>
<reference evidence="8 9" key="1">
    <citation type="journal article" date="2007" name="Science">
        <title>Sea anemone genome reveals ancestral eumetazoan gene repertoire and genomic organization.</title>
        <authorList>
            <person name="Putnam N.H."/>
            <person name="Srivastava M."/>
            <person name="Hellsten U."/>
            <person name="Dirks B."/>
            <person name="Chapman J."/>
            <person name="Salamov A."/>
            <person name="Terry A."/>
            <person name="Shapiro H."/>
            <person name="Lindquist E."/>
            <person name="Kapitonov V.V."/>
            <person name="Jurka J."/>
            <person name="Genikhovich G."/>
            <person name="Grigoriev I.V."/>
            <person name="Lucas S.M."/>
            <person name="Steele R.E."/>
            <person name="Finnerty J.R."/>
            <person name="Technau U."/>
            <person name="Martindale M.Q."/>
            <person name="Rokhsar D.S."/>
        </authorList>
    </citation>
    <scope>NUCLEOTIDE SEQUENCE [LARGE SCALE GENOMIC DNA]</scope>
    <source>
        <strain evidence="9">CH2 X CH6</strain>
    </source>
</reference>
<evidence type="ECO:0000313" key="9">
    <source>
        <dbReference type="Proteomes" id="UP000001593"/>
    </source>
</evidence>
<evidence type="ECO:0000256" key="6">
    <source>
        <dbReference type="PIRSR" id="PIRSR000189-1"/>
    </source>
</evidence>
<dbReference type="eggNOG" id="KOG3923">
    <property type="taxonomic scope" value="Eukaryota"/>
</dbReference>
<evidence type="ECO:0000256" key="1">
    <source>
        <dbReference type="ARBA" id="ARBA00001974"/>
    </source>
</evidence>
<dbReference type="PIRSF" id="PIRSF000189">
    <property type="entry name" value="D-aa_oxidase"/>
    <property type="match status" value="1"/>
</dbReference>
<dbReference type="PhylomeDB" id="A7S302"/>
<dbReference type="STRING" id="45351.A7S302"/>
<dbReference type="PANTHER" id="PTHR11530:SF25">
    <property type="entry name" value="FAD DEPENDENT OXIDOREDUCTASE DOMAIN-CONTAINING PROTEIN"/>
    <property type="match status" value="1"/>
</dbReference>
<dbReference type="InterPro" id="IPR006076">
    <property type="entry name" value="FAD-dep_OxRdtase"/>
</dbReference>
<keyword evidence="3" id="KW-0285">Flavoprotein</keyword>
<dbReference type="PANTHER" id="PTHR11530">
    <property type="entry name" value="D-AMINO ACID OXIDASE"/>
    <property type="match status" value="1"/>
</dbReference>
<dbReference type="GO" id="GO:0019478">
    <property type="term" value="P:D-amino acid catabolic process"/>
    <property type="evidence" value="ECO:0000318"/>
    <property type="project" value="GO_Central"/>
</dbReference>
<dbReference type="InterPro" id="IPR023209">
    <property type="entry name" value="DAO"/>
</dbReference>
<feature type="binding site" evidence="6">
    <location>
        <position position="336"/>
    </location>
    <ligand>
        <name>D-dopa</name>
        <dbReference type="ChEBI" id="CHEBI:149689"/>
    </ligand>
</feature>
<dbReference type="KEGG" id="nve:5513702"/>
<accession>A7S302</accession>
<dbReference type="Pfam" id="PF01266">
    <property type="entry name" value="DAO"/>
    <property type="match status" value="1"/>
</dbReference>
<protein>
    <recommendedName>
        <fullName evidence="7">FAD dependent oxidoreductase domain-containing protein</fullName>
    </recommendedName>
</protein>
<evidence type="ECO:0000256" key="5">
    <source>
        <dbReference type="ARBA" id="ARBA00023002"/>
    </source>
</evidence>
<evidence type="ECO:0000256" key="4">
    <source>
        <dbReference type="ARBA" id="ARBA00022827"/>
    </source>
</evidence>
<evidence type="ECO:0000256" key="3">
    <source>
        <dbReference type="ARBA" id="ARBA00022630"/>
    </source>
</evidence>
<keyword evidence="9" id="KW-1185">Reference proteome</keyword>
<gene>
    <name evidence="8" type="ORF">NEMVEDRAFT_v1g242490</name>
</gene>
<dbReference type="GO" id="GO:0005737">
    <property type="term" value="C:cytoplasm"/>
    <property type="evidence" value="ECO:0000318"/>
    <property type="project" value="GO_Central"/>
</dbReference>